<accession>A0A2H3CIG1</accession>
<organism evidence="1 2">
    <name type="scientific">Armillaria gallica</name>
    <name type="common">Bulbous honey fungus</name>
    <name type="synonym">Armillaria bulbosa</name>
    <dbReference type="NCBI Taxonomy" id="47427"/>
    <lineage>
        <taxon>Eukaryota</taxon>
        <taxon>Fungi</taxon>
        <taxon>Dikarya</taxon>
        <taxon>Basidiomycota</taxon>
        <taxon>Agaricomycotina</taxon>
        <taxon>Agaricomycetes</taxon>
        <taxon>Agaricomycetidae</taxon>
        <taxon>Agaricales</taxon>
        <taxon>Marasmiineae</taxon>
        <taxon>Physalacriaceae</taxon>
        <taxon>Armillaria</taxon>
    </lineage>
</organism>
<reference evidence="2" key="1">
    <citation type="journal article" date="2017" name="Nat. Ecol. Evol.">
        <title>Genome expansion and lineage-specific genetic innovations in the forest pathogenic fungi Armillaria.</title>
        <authorList>
            <person name="Sipos G."/>
            <person name="Prasanna A.N."/>
            <person name="Walter M.C."/>
            <person name="O'Connor E."/>
            <person name="Balint B."/>
            <person name="Krizsan K."/>
            <person name="Kiss B."/>
            <person name="Hess J."/>
            <person name="Varga T."/>
            <person name="Slot J."/>
            <person name="Riley R."/>
            <person name="Boka B."/>
            <person name="Rigling D."/>
            <person name="Barry K."/>
            <person name="Lee J."/>
            <person name="Mihaltcheva S."/>
            <person name="LaButti K."/>
            <person name="Lipzen A."/>
            <person name="Waldron R."/>
            <person name="Moloney N.M."/>
            <person name="Sperisen C."/>
            <person name="Kredics L."/>
            <person name="Vagvoelgyi C."/>
            <person name="Patrignani A."/>
            <person name="Fitzpatrick D."/>
            <person name="Nagy I."/>
            <person name="Doyle S."/>
            <person name="Anderson J.B."/>
            <person name="Grigoriev I.V."/>
            <person name="Gueldener U."/>
            <person name="Muensterkoetter M."/>
            <person name="Nagy L.G."/>
        </authorList>
    </citation>
    <scope>NUCLEOTIDE SEQUENCE [LARGE SCALE GENOMIC DNA]</scope>
    <source>
        <strain evidence="2">Ar21-2</strain>
    </source>
</reference>
<name>A0A2H3CIG1_ARMGA</name>
<evidence type="ECO:0000313" key="1">
    <source>
        <dbReference type="EMBL" id="PBK78982.1"/>
    </source>
</evidence>
<dbReference type="Proteomes" id="UP000217790">
    <property type="component" value="Unassembled WGS sequence"/>
</dbReference>
<proteinExistence type="predicted"/>
<keyword evidence="2" id="KW-1185">Reference proteome</keyword>
<dbReference type="OrthoDB" id="3072458at2759"/>
<dbReference type="InParanoid" id="A0A2H3CIG1"/>
<sequence length="214" mass="24172">MSHNQKQAKVPDGRKRCRRVRQRTMAKMKTDWSEPNEDVGGLFVDDKPTARQKCFIQNEINKAEHRFYYLTKGSPYADFDMQGTIPKCANPVCGAVLNAEEYPTIVFSRAIVTGWAPLFLRVGESNHEAGKRVPLRDRAIVEAQYFHWNCTGHDLREHLAEPGLVLWRHQTIHDHTWSKIGRDIGAAGEARYPGFSSAIANGVPQGARDMSPEA</sequence>
<evidence type="ECO:0000313" key="2">
    <source>
        <dbReference type="Proteomes" id="UP000217790"/>
    </source>
</evidence>
<dbReference type="AlphaFoldDB" id="A0A2H3CIG1"/>
<dbReference type="EMBL" id="KZ293902">
    <property type="protein sequence ID" value="PBK78982.1"/>
    <property type="molecule type" value="Genomic_DNA"/>
</dbReference>
<gene>
    <name evidence="1" type="ORF">ARMGADRAFT_1093586</name>
</gene>
<protein>
    <submittedName>
        <fullName evidence="1">Uncharacterized protein</fullName>
    </submittedName>
</protein>